<organism evidence="3 4">
    <name type="scientific">Entamoeba invadens IP1</name>
    <dbReference type="NCBI Taxonomy" id="370355"/>
    <lineage>
        <taxon>Eukaryota</taxon>
        <taxon>Amoebozoa</taxon>
        <taxon>Evosea</taxon>
        <taxon>Archamoebae</taxon>
        <taxon>Mastigamoebida</taxon>
        <taxon>Entamoebidae</taxon>
        <taxon>Entamoeba</taxon>
    </lineage>
</organism>
<dbReference type="EMBL" id="KB206860">
    <property type="protein sequence ID" value="ELP87243.1"/>
    <property type="molecule type" value="Genomic_DNA"/>
</dbReference>
<accession>A0A0A1U3B3</accession>
<protein>
    <submittedName>
        <fullName evidence="3">Uncharacterized protein</fullName>
    </submittedName>
</protein>
<keyword evidence="4" id="KW-1185">Reference proteome</keyword>
<keyword evidence="1" id="KW-0472">Membrane</keyword>
<keyword evidence="1" id="KW-1133">Transmembrane helix</keyword>
<sequence>MVRGLLLLLISFVATALPEVGDLCCFDKDGQGCDCMAVYTCNVPAMYFGSENTYLPPCAYDECKKNCIFADWLISIICTVGVFFVDLLLIGTLWLMCRKRCEN</sequence>
<gene>
    <name evidence="3" type="ORF">EIN_094700</name>
</gene>
<dbReference type="OMA" id="ICRRRCE"/>
<dbReference type="Proteomes" id="UP000014680">
    <property type="component" value="Unassembled WGS sequence"/>
</dbReference>
<feature type="signal peptide" evidence="2">
    <location>
        <begin position="1"/>
        <end position="16"/>
    </location>
</feature>
<evidence type="ECO:0000313" key="4">
    <source>
        <dbReference type="Proteomes" id="UP000014680"/>
    </source>
</evidence>
<dbReference type="AlphaFoldDB" id="A0A0A1U3B3"/>
<evidence type="ECO:0000256" key="1">
    <source>
        <dbReference type="SAM" id="Phobius"/>
    </source>
</evidence>
<evidence type="ECO:0000313" key="3">
    <source>
        <dbReference type="EMBL" id="ELP87243.1"/>
    </source>
</evidence>
<reference evidence="3 4" key="1">
    <citation type="submission" date="2012-10" db="EMBL/GenBank/DDBJ databases">
        <authorList>
            <person name="Zafar N."/>
            <person name="Inman J."/>
            <person name="Hall N."/>
            <person name="Lorenzi H."/>
            <person name="Caler E."/>
        </authorList>
    </citation>
    <scope>NUCLEOTIDE SEQUENCE [LARGE SCALE GENOMIC DNA]</scope>
    <source>
        <strain evidence="3 4">IP1</strain>
    </source>
</reference>
<feature type="transmembrane region" description="Helical" evidence="1">
    <location>
        <begin position="72"/>
        <end position="97"/>
    </location>
</feature>
<proteinExistence type="predicted"/>
<name>A0A0A1U3B3_ENTIV</name>
<dbReference type="RefSeq" id="XP_004254014.1">
    <property type="nucleotide sequence ID" value="XM_004253966.1"/>
</dbReference>
<dbReference type="VEuPathDB" id="AmoebaDB:EIN_094700"/>
<keyword evidence="2" id="KW-0732">Signal</keyword>
<dbReference type="KEGG" id="eiv:EIN_094700"/>
<feature type="chain" id="PRO_5001980172" evidence="2">
    <location>
        <begin position="17"/>
        <end position="103"/>
    </location>
</feature>
<keyword evidence="1" id="KW-0812">Transmembrane</keyword>
<dbReference type="OrthoDB" id="31768at2759"/>
<dbReference type="GeneID" id="14886361"/>
<evidence type="ECO:0000256" key="2">
    <source>
        <dbReference type="SAM" id="SignalP"/>
    </source>
</evidence>